<feature type="transmembrane region" description="Helical" evidence="6">
    <location>
        <begin position="427"/>
        <end position="447"/>
    </location>
</feature>
<feature type="transmembrane region" description="Helical" evidence="6">
    <location>
        <begin position="133"/>
        <end position="155"/>
    </location>
</feature>
<dbReference type="EMBL" id="DWXO01000052">
    <property type="protein sequence ID" value="HJB80383.1"/>
    <property type="molecule type" value="Genomic_DNA"/>
</dbReference>
<feature type="transmembrane region" description="Helical" evidence="6">
    <location>
        <begin position="202"/>
        <end position="219"/>
    </location>
</feature>
<comment type="caution">
    <text evidence="7">The sequence shown here is derived from an EMBL/GenBank/DDBJ whole genome shotgun (WGS) entry which is preliminary data.</text>
</comment>
<feature type="transmembrane region" description="Helical" evidence="6">
    <location>
        <begin position="89"/>
        <end position="113"/>
    </location>
</feature>
<keyword evidence="4 6" id="KW-1133">Transmembrane helix</keyword>
<name>A0A9D2MMC3_9FIRM</name>
<dbReference type="Proteomes" id="UP000823921">
    <property type="component" value="Unassembled WGS sequence"/>
</dbReference>
<feature type="transmembrane region" description="Helical" evidence="6">
    <location>
        <begin position="12"/>
        <end position="30"/>
    </location>
</feature>
<keyword evidence="2" id="KW-1003">Cell membrane</keyword>
<dbReference type="Gene3D" id="1.20.1740.10">
    <property type="entry name" value="Amino acid/polyamine transporter I"/>
    <property type="match status" value="1"/>
</dbReference>
<comment type="subcellular location">
    <subcellularLocation>
        <location evidence="1">Cell membrane</location>
        <topology evidence="1">Multi-pass membrane protein</topology>
    </subcellularLocation>
</comment>
<dbReference type="PIRSF" id="PIRSF006060">
    <property type="entry name" value="AA_transporter"/>
    <property type="match status" value="1"/>
</dbReference>
<evidence type="ECO:0000313" key="8">
    <source>
        <dbReference type="Proteomes" id="UP000823921"/>
    </source>
</evidence>
<accession>A0A9D2MMC3</accession>
<feature type="transmembrane region" description="Helical" evidence="6">
    <location>
        <begin position="167"/>
        <end position="187"/>
    </location>
</feature>
<dbReference type="PROSITE" id="PS51257">
    <property type="entry name" value="PROKAR_LIPOPROTEIN"/>
    <property type="match status" value="1"/>
</dbReference>
<feature type="transmembrane region" description="Helical" evidence="6">
    <location>
        <begin position="286"/>
        <end position="316"/>
    </location>
</feature>
<feature type="transmembrane region" description="Helical" evidence="6">
    <location>
        <begin position="360"/>
        <end position="383"/>
    </location>
</feature>
<evidence type="ECO:0000256" key="4">
    <source>
        <dbReference type="ARBA" id="ARBA00022989"/>
    </source>
</evidence>
<reference evidence="7" key="1">
    <citation type="journal article" date="2021" name="PeerJ">
        <title>Extensive microbial diversity within the chicken gut microbiome revealed by metagenomics and culture.</title>
        <authorList>
            <person name="Gilroy R."/>
            <person name="Ravi A."/>
            <person name="Getino M."/>
            <person name="Pursley I."/>
            <person name="Horton D.L."/>
            <person name="Alikhan N.F."/>
            <person name="Baker D."/>
            <person name="Gharbi K."/>
            <person name="Hall N."/>
            <person name="Watson M."/>
            <person name="Adriaenssens E.M."/>
            <person name="Foster-Nyarko E."/>
            <person name="Jarju S."/>
            <person name="Secka A."/>
            <person name="Antonio M."/>
            <person name="Oren A."/>
            <person name="Chaudhuri R.R."/>
            <person name="La Ragione R."/>
            <person name="Hildebrand F."/>
            <person name="Pallen M.J."/>
        </authorList>
    </citation>
    <scope>NUCLEOTIDE SEQUENCE</scope>
    <source>
        <strain evidence="7">CHK192-8294</strain>
    </source>
</reference>
<feature type="transmembrane region" description="Helical" evidence="6">
    <location>
        <begin position="240"/>
        <end position="266"/>
    </location>
</feature>
<keyword evidence="5 6" id="KW-0472">Membrane</keyword>
<feature type="transmembrane region" description="Helical" evidence="6">
    <location>
        <begin position="337"/>
        <end position="354"/>
    </location>
</feature>
<dbReference type="PANTHER" id="PTHR42770">
    <property type="entry name" value="AMINO ACID TRANSPORTER-RELATED"/>
    <property type="match status" value="1"/>
</dbReference>
<protein>
    <submittedName>
        <fullName evidence="7">APC family permease</fullName>
    </submittedName>
</protein>
<feature type="transmembrane region" description="Helical" evidence="6">
    <location>
        <begin position="403"/>
        <end position="421"/>
    </location>
</feature>
<dbReference type="Pfam" id="PF13520">
    <property type="entry name" value="AA_permease_2"/>
    <property type="match status" value="1"/>
</dbReference>
<evidence type="ECO:0000313" key="7">
    <source>
        <dbReference type="EMBL" id="HJB80383.1"/>
    </source>
</evidence>
<reference evidence="7" key="2">
    <citation type="submission" date="2021-04" db="EMBL/GenBank/DDBJ databases">
        <authorList>
            <person name="Gilroy R."/>
        </authorList>
    </citation>
    <scope>NUCLEOTIDE SEQUENCE</scope>
    <source>
        <strain evidence="7">CHK192-8294</strain>
    </source>
</reference>
<keyword evidence="3 6" id="KW-0812">Transmembrane</keyword>
<gene>
    <name evidence="7" type="ORF">H9712_05310</name>
</gene>
<dbReference type="AlphaFoldDB" id="A0A9D2MMC3"/>
<organism evidence="7 8">
    <name type="scientific">Candidatus Flavonifractor intestinigallinarum</name>
    <dbReference type="NCBI Taxonomy" id="2838586"/>
    <lineage>
        <taxon>Bacteria</taxon>
        <taxon>Bacillati</taxon>
        <taxon>Bacillota</taxon>
        <taxon>Clostridia</taxon>
        <taxon>Eubacteriales</taxon>
        <taxon>Oscillospiraceae</taxon>
        <taxon>Flavonifractor</taxon>
    </lineage>
</organism>
<evidence type="ECO:0000256" key="6">
    <source>
        <dbReference type="SAM" id="Phobius"/>
    </source>
</evidence>
<evidence type="ECO:0000256" key="3">
    <source>
        <dbReference type="ARBA" id="ARBA00022692"/>
    </source>
</evidence>
<evidence type="ECO:0000256" key="1">
    <source>
        <dbReference type="ARBA" id="ARBA00004651"/>
    </source>
</evidence>
<evidence type="ECO:0000256" key="5">
    <source>
        <dbReference type="ARBA" id="ARBA00023136"/>
    </source>
</evidence>
<feature type="transmembrane region" description="Helical" evidence="6">
    <location>
        <begin position="42"/>
        <end position="62"/>
    </location>
</feature>
<dbReference type="GO" id="GO:0005886">
    <property type="term" value="C:plasma membrane"/>
    <property type="evidence" value="ECO:0007669"/>
    <property type="project" value="UniProtKB-SubCell"/>
</dbReference>
<evidence type="ECO:0000256" key="2">
    <source>
        <dbReference type="ARBA" id="ARBA00022475"/>
    </source>
</evidence>
<sequence>MGKTGGKSISFFGLVAMGIGCMLGTSWLLLTGTWLDTAGGPLNLAVAFILCIIIELPFAFAYMEAIPMFPLPGGEVVYSYAAFGPRGGFAVGWAGILMNTIVFCWVDLAAISLLDELFPALKETAVLYHVGDFPVTLPNLVLQLLLAGAILWVQIKGANVCASLAKIATVVLLVMCAIGLAVCFAHFDPAVYAADGGMEFDFAGSASLLSLLVFSVAGWETVSKAAADATGPAARKAGAALITCLILVTGILCLVSTAVAGCMPWREAVGRTAPFADVLVSITGLPWVRLLFLVTAFVGAVGVMNSTLYSSAQMLYGLSRFALVSRKFAVLHPKYGTPVRCICFTAVFVVLTPFTGKLFFIPFINVASLTTIVMWVMSFAAVLWLRKTRSNLRRPVSMPGGRVTAVFGVLASVFLAGNILLPMSPGALSGLEYGLAAALAALGWVLYQFRDRSVGAGEQEKLIFGDLLAGELPATPCKIEEK</sequence>
<dbReference type="PANTHER" id="PTHR42770:SF7">
    <property type="entry name" value="MEMBRANE PROTEIN"/>
    <property type="match status" value="1"/>
</dbReference>
<proteinExistence type="predicted"/>
<dbReference type="GO" id="GO:0022857">
    <property type="term" value="F:transmembrane transporter activity"/>
    <property type="evidence" value="ECO:0007669"/>
    <property type="project" value="InterPro"/>
</dbReference>
<dbReference type="InterPro" id="IPR050367">
    <property type="entry name" value="APC_superfamily"/>
</dbReference>
<dbReference type="InterPro" id="IPR002293">
    <property type="entry name" value="AA/rel_permease1"/>
</dbReference>